<gene>
    <name evidence="5" type="ORF">SAMN02745124_01608</name>
</gene>
<dbReference type="Gene3D" id="2.40.50.140">
    <property type="entry name" value="Nucleic acid-binding proteins"/>
    <property type="match status" value="4"/>
</dbReference>
<comment type="similarity">
    <text evidence="1">Belongs to the bacterial ribosomal protein bS1 family.</text>
</comment>
<organism evidence="5 6">
    <name type="scientific">Desulfofustis glycolicus DSM 9705</name>
    <dbReference type="NCBI Taxonomy" id="1121409"/>
    <lineage>
        <taxon>Bacteria</taxon>
        <taxon>Pseudomonadati</taxon>
        <taxon>Thermodesulfobacteriota</taxon>
        <taxon>Desulfobulbia</taxon>
        <taxon>Desulfobulbales</taxon>
        <taxon>Desulfocapsaceae</taxon>
        <taxon>Desulfofustis</taxon>
    </lineage>
</organism>
<dbReference type="GO" id="GO:0005840">
    <property type="term" value="C:ribosome"/>
    <property type="evidence" value="ECO:0007669"/>
    <property type="project" value="UniProtKB-KW"/>
</dbReference>
<dbReference type="STRING" id="1121409.SAMN02745124_01608"/>
<accession>A0A1M5VA54</accession>
<dbReference type="InterPro" id="IPR012340">
    <property type="entry name" value="NA-bd_OB-fold"/>
</dbReference>
<dbReference type="InterPro" id="IPR003029">
    <property type="entry name" value="S1_domain"/>
</dbReference>
<dbReference type="CDD" id="cd04465">
    <property type="entry name" value="S1_RPS1_repeat_ec2_hs2"/>
    <property type="match status" value="1"/>
</dbReference>
<evidence type="ECO:0000313" key="5">
    <source>
        <dbReference type="EMBL" id="SHH72071.1"/>
    </source>
</evidence>
<dbReference type="PANTHER" id="PTHR10724:SF7">
    <property type="entry name" value="SMALL RIBOSOMAL SUBUNIT PROTEIN BS1C"/>
    <property type="match status" value="1"/>
</dbReference>
<protein>
    <submittedName>
        <fullName evidence="5">SSU ribosomal protein S1P</fullName>
    </submittedName>
</protein>
<proteinExistence type="inferred from homology"/>
<keyword evidence="3" id="KW-0687">Ribonucleoprotein</keyword>
<dbReference type="AlphaFoldDB" id="A0A1M5VA54"/>
<dbReference type="Proteomes" id="UP000184139">
    <property type="component" value="Unassembled WGS sequence"/>
</dbReference>
<dbReference type="SUPFAM" id="SSF50249">
    <property type="entry name" value="Nucleic acid-binding proteins"/>
    <property type="match status" value="4"/>
</dbReference>
<dbReference type="Pfam" id="PF00575">
    <property type="entry name" value="S1"/>
    <property type="match status" value="2"/>
</dbReference>
<dbReference type="RefSeq" id="WP_073374985.1">
    <property type="nucleotide sequence ID" value="NZ_FQXS01000007.1"/>
</dbReference>
<evidence type="ECO:0000256" key="3">
    <source>
        <dbReference type="ARBA" id="ARBA00023274"/>
    </source>
</evidence>
<dbReference type="OrthoDB" id="9804077at2"/>
<evidence type="ECO:0000313" key="6">
    <source>
        <dbReference type="Proteomes" id="UP000184139"/>
    </source>
</evidence>
<dbReference type="PROSITE" id="PS50126">
    <property type="entry name" value="S1"/>
    <property type="match status" value="4"/>
</dbReference>
<dbReference type="NCBIfam" id="NF005208">
    <property type="entry name" value="PRK06676.1"/>
    <property type="match status" value="1"/>
</dbReference>
<keyword evidence="2 5" id="KW-0689">Ribosomal protein</keyword>
<evidence type="ECO:0000256" key="2">
    <source>
        <dbReference type="ARBA" id="ARBA00022980"/>
    </source>
</evidence>
<dbReference type="GO" id="GO:0003729">
    <property type="term" value="F:mRNA binding"/>
    <property type="evidence" value="ECO:0007669"/>
    <property type="project" value="TreeGrafter"/>
</dbReference>
<evidence type="ECO:0000256" key="1">
    <source>
        <dbReference type="ARBA" id="ARBA00006767"/>
    </source>
</evidence>
<dbReference type="InterPro" id="IPR050437">
    <property type="entry name" value="Ribos_protein_bS1-like"/>
</dbReference>
<sequence length="400" mass="43618">MPSDNDTFEALLKASEETSFRKLSPGQKLTATIVGIDGETLFLDVGAKSEGIIDSSEFVDENGKVTVTVGDNIEVYCLKSGPSGQVFTRRLGAGSAGAHLEEAWRNAIPVQGTVKAEIKGGFEVTVSSSVRAFCPYSQIGLRRVDDPAAEYLGKQLEFLITRFEAGGRNIVVSARALQEEERRIKREELQQTLTEGQEVDGVVSSIRSFGLFVDIGGVDGLVPISEVGWSRVDNLADTYQVGQPIKAVIKGLDWQNDRISLSIKETLPDPWQQAATQFGTGSRHTGTVCRLVPFGAFVTLAPGVDGLLHISKLGQGRKVNHPREVVEEGQQIEVIIETVDPDGRKISLAPADYVSPAAAIEKEYEELHSYRTTRQQKRKESESLSSFGALLKKKLDQKKS</sequence>
<dbReference type="InterPro" id="IPR035104">
    <property type="entry name" value="Ribosomal_protein_S1-like"/>
</dbReference>
<feature type="domain" description="S1 motif" evidence="4">
    <location>
        <begin position="107"/>
        <end position="175"/>
    </location>
</feature>
<dbReference type="PANTHER" id="PTHR10724">
    <property type="entry name" value="30S RIBOSOMAL PROTEIN S1"/>
    <property type="match status" value="1"/>
</dbReference>
<evidence type="ECO:0000259" key="4">
    <source>
        <dbReference type="PROSITE" id="PS50126"/>
    </source>
</evidence>
<dbReference type="GO" id="GO:0003735">
    <property type="term" value="F:structural constituent of ribosome"/>
    <property type="evidence" value="ECO:0007669"/>
    <property type="project" value="TreeGrafter"/>
</dbReference>
<dbReference type="PRINTS" id="PR00681">
    <property type="entry name" value="RIBOSOMALS1"/>
</dbReference>
<dbReference type="GO" id="GO:1990904">
    <property type="term" value="C:ribonucleoprotein complex"/>
    <property type="evidence" value="ECO:0007669"/>
    <property type="project" value="UniProtKB-KW"/>
</dbReference>
<feature type="domain" description="S1 motif" evidence="4">
    <location>
        <begin position="281"/>
        <end position="351"/>
    </location>
</feature>
<dbReference type="SMART" id="SM00316">
    <property type="entry name" value="S1"/>
    <property type="match status" value="4"/>
</dbReference>
<keyword evidence="6" id="KW-1185">Reference proteome</keyword>
<dbReference type="GO" id="GO:0006412">
    <property type="term" value="P:translation"/>
    <property type="evidence" value="ECO:0007669"/>
    <property type="project" value="TreeGrafter"/>
</dbReference>
<name>A0A1M5VA54_9BACT</name>
<dbReference type="EMBL" id="FQXS01000007">
    <property type="protein sequence ID" value="SHH72071.1"/>
    <property type="molecule type" value="Genomic_DNA"/>
</dbReference>
<feature type="domain" description="S1 motif" evidence="4">
    <location>
        <begin position="196"/>
        <end position="264"/>
    </location>
</feature>
<feature type="domain" description="S1 motif" evidence="4">
    <location>
        <begin position="26"/>
        <end position="90"/>
    </location>
</feature>
<reference evidence="5 6" key="1">
    <citation type="submission" date="2016-11" db="EMBL/GenBank/DDBJ databases">
        <authorList>
            <person name="Jaros S."/>
            <person name="Januszkiewicz K."/>
            <person name="Wedrychowicz H."/>
        </authorList>
    </citation>
    <scope>NUCLEOTIDE SEQUENCE [LARGE SCALE GENOMIC DNA]</scope>
    <source>
        <strain evidence="5 6">DSM 9705</strain>
    </source>
</reference>